<evidence type="ECO:0000256" key="5">
    <source>
        <dbReference type="ARBA" id="ARBA00022729"/>
    </source>
</evidence>
<dbReference type="Gene3D" id="2.10.90.10">
    <property type="entry name" value="Cystine-knot cytokines"/>
    <property type="match status" value="1"/>
</dbReference>
<organism evidence="7 8">
    <name type="scientific">Schistosoma margrebowiei</name>
    <dbReference type="NCBI Taxonomy" id="48269"/>
    <lineage>
        <taxon>Eukaryota</taxon>
        <taxon>Metazoa</taxon>
        <taxon>Spiralia</taxon>
        <taxon>Lophotrochozoa</taxon>
        <taxon>Platyhelminthes</taxon>
        <taxon>Trematoda</taxon>
        <taxon>Digenea</taxon>
        <taxon>Strigeidida</taxon>
        <taxon>Schistosomatoidea</taxon>
        <taxon>Schistosomatidae</taxon>
        <taxon>Schistosoma</taxon>
    </lineage>
</organism>
<dbReference type="PANTHER" id="PTHR10494:SF6">
    <property type="entry name" value="NOGGIN"/>
    <property type="match status" value="1"/>
</dbReference>
<dbReference type="PANTHER" id="PTHR10494">
    <property type="entry name" value="BONE MORPHOGENETIC PROTEIN INHIBITOR, NOGGIN"/>
    <property type="match status" value="1"/>
</dbReference>
<keyword evidence="4" id="KW-0964">Secreted</keyword>
<evidence type="ECO:0000256" key="6">
    <source>
        <dbReference type="SAM" id="Phobius"/>
    </source>
</evidence>
<dbReference type="Pfam" id="PF05806">
    <property type="entry name" value="Noggin"/>
    <property type="match status" value="1"/>
</dbReference>
<sequence>MSNIYIQLIIFLYIFIDLPFIIYSNRITSKSTYIVNDLQNVNFINNHGNLIDKSNISNYLWYLFQNRNINSYQIQKPTLYYTPNTNNEINNMTTIKFNKTKPLQFYHNLQTSDNVNIFQKLKKDDQFNLKAEMNSNFKTMNQILQTNQLTIYPNHIPFIPNERPFYNHVLLNHNEMIHLLGKQNFNYEFMSFNKPLEAFMYPNGQFSLSIKQNTFEPISLLFNKNRKLHKIKSKNHQKLMNIYNFYKKRKKQNAIDTNSNRFIQNIIYRLKLIQNLKYKNQFNEKLLHFQLNQQYFKQNQIKNNRQLKRILKEFLNDYNNCPLYYIWYDFGLKFWPRWIKIGQCVNLANTSCSLPPGMYCQEKNTKNIVILRYICLDKWPLSKCNWYRIHLPIVTECTCQCTSKSTYRKDS</sequence>
<dbReference type="WBParaSite" id="SMRG1_89150.1">
    <property type="protein sequence ID" value="SMRG1_89150.1"/>
    <property type="gene ID" value="SMRG1_89150"/>
</dbReference>
<dbReference type="GO" id="GO:0030514">
    <property type="term" value="P:negative regulation of BMP signaling pathway"/>
    <property type="evidence" value="ECO:0007669"/>
    <property type="project" value="InterPro"/>
</dbReference>
<comment type="subcellular location">
    <subcellularLocation>
        <location evidence="1">Secreted</location>
    </subcellularLocation>
</comment>
<feature type="transmembrane region" description="Helical" evidence="6">
    <location>
        <begin position="6"/>
        <end position="23"/>
    </location>
</feature>
<evidence type="ECO:0000256" key="1">
    <source>
        <dbReference type="ARBA" id="ARBA00004613"/>
    </source>
</evidence>
<evidence type="ECO:0000313" key="7">
    <source>
        <dbReference type="Proteomes" id="UP000050790"/>
    </source>
</evidence>
<evidence type="ECO:0000256" key="3">
    <source>
        <dbReference type="ARBA" id="ARBA00022473"/>
    </source>
</evidence>
<proteinExistence type="inferred from homology"/>
<dbReference type="Proteomes" id="UP000050790">
    <property type="component" value="Unassembled WGS sequence"/>
</dbReference>
<comment type="similarity">
    <text evidence="2">Belongs to the noggin family.</text>
</comment>
<dbReference type="InterPro" id="IPR029034">
    <property type="entry name" value="Cystine-knot_cytokine"/>
</dbReference>
<protein>
    <submittedName>
        <fullName evidence="8">Noggin</fullName>
    </submittedName>
</protein>
<dbReference type="GO" id="GO:0005615">
    <property type="term" value="C:extracellular space"/>
    <property type="evidence" value="ECO:0007669"/>
    <property type="project" value="TreeGrafter"/>
</dbReference>
<evidence type="ECO:0000256" key="4">
    <source>
        <dbReference type="ARBA" id="ARBA00022525"/>
    </source>
</evidence>
<keyword evidence="6" id="KW-0812">Transmembrane</keyword>
<dbReference type="GO" id="GO:0045596">
    <property type="term" value="P:negative regulation of cell differentiation"/>
    <property type="evidence" value="ECO:0007669"/>
    <property type="project" value="InterPro"/>
</dbReference>
<dbReference type="SUPFAM" id="SSF57501">
    <property type="entry name" value="Cystine-knot cytokines"/>
    <property type="match status" value="1"/>
</dbReference>
<keyword evidence="6" id="KW-0472">Membrane</keyword>
<evidence type="ECO:0000256" key="2">
    <source>
        <dbReference type="ARBA" id="ARBA00007480"/>
    </source>
</evidence>
<evidence type="ECO:0000313" key="8">
    <source>
        <dbReference type="WBParaSite" id="SMRG1_89150.1"/>
    </source>
</evidence>
<dbReference type="InterPro" id="IPR008717">
    <property type="entry name" value="Noggin"/>
</dbReference>
<reference evidence="8" key="1">
    <citation type="submission" date="2023-11" db="UniProtKB">
        <authorList>
            <consortium name="WormBaseParasite"/>
        </authorList>
    </citation>
    <scope>IDENTIFICATION</scope>
</reference>
<accession>A0AA85ALE2</accession>
<keyword evidence="5" id="KW-0732">Signal</keyword>
<name>A0AA85ALE2_9TREM</name>
<dbReference type="GO" id="GO:0009953">
    <property type="term" value="P:dorsal/ventral pattern formation"/>
    <property type="evidence" value="ECO:0007669"/>
    <property type="project" value="TreeGrafter"/>
</dbReference>
<dbReference type="AlphaFoldDB" id="A0AA85ALE2"/>
<keyword evidence="6" id="KW-1133">Transmembrane helix</keyword>
<keyword evidence="3" id="KW-0217">Developmental protein</keyword>